<sequence>MQAMKRKVDAGKARISVADRPQDAQSGEQDMPDARLARDGATPPNTLGKRARAAESTGSHPSDDKDDSEPMIPPPPTPKRRRKGSYSTEPLKSPRQPLKKGTSPRRRSMAEAIRRGRKRSNAVCQAQRPNVQTKPIADDRIRAGRFTIECTSPERSRRARVCL</sequence>
<accession>A0ABR3A292</accession>
<evidence type="ECO:0000313" key="3">
    <source>
        <dbReference type="Proteomes" id="UP001437256"/>
    </source>
</evidence>
<name>A0ABR3A292_9AGAR</name>
<evidence type="ECO:0000256" key="1">
    <source>
        <dbReference type="SAM" id="MobiDB-lite"/>
    </source>
</evidence>
<feature type="compositionally biased region" description="Polar residues" evidence="1">
    <location>
        <begin position="122"/>
        <end position="133"/>
    </location>
</feature>
<reference evidence="2 3" key="1">
    <citation type="submission" date="2024-05" db="EMBL/GenBank/DDBJ databases">
        <title>A draft genome resource for the thread blight pathogen Marasmius tenuissimus strain MS-2.</title>
        <authorList>
            <person name="Yulfo-Soto G.E."/>
            <person name="Baruah I.K."/>
            <person name="Amoako-Attah I."/>
            <person name="Bukari Y."/>
            <person name="Meinhardt L.W."/>
            <person name="Bailey B.A."/>
            <person name="Cohen S.P."/>
        </authorList>
    </citation>
    <scope>NUCLEOTIDE SEQUENCE [LARGE SCALE GENOMIC DNA]</scope>
    <source>
        <strain evidence="2 3">MS-2</strain>
    </source>
</reference>
<organism evidence="2 3">
    <name type="scientific">Marasmius tenuissimus</name>
    <dbReference type="NCBI Taxonomy" id="585030"/>
    <lineage>
        <taxon>Eukaryota</taxon>
        <taxon>Fungi</taxon>
        <taxon>Dikarya</taxon>
        <taxon>Basidiomycota</taxon>
        <taxon>Agaricomycotina</taxon>
        <taxon>Agaricomycetes</taxon>
        <taxon>Agaricomycetidae</taxon>
        <taxon>Agaricales</taxon>
        <taxon>Marasmiineae</taxon>
        <taxon>Marasmiaceae</taxon>
        <taxon>Marasmius</taxon>
    </lineage>
</organism>
<keyword evidence="3" id="KW-1185">Reference proteome</keyword>
<gene>
    <name evidence="2" type="ORF">AAF712_004766</name>
</gene>
<comment type="caution">
    <text evidence="2">The sequence shown here is derived from an EMBL/GenBank/DDBJ whole genome shotgun (WGS) entry which is preliminary data.</text>
</comment>
<feature type="compositionally biased region" description="Basic and acidic residues" evidence="1">
    <location>
        <begin position="1"/>
        <end position="12"/>
    </location>
</feature>
<feature type="region of interest" description="Disordered" evidence="1">
    <location>
        <begin position="1"/>
        <end position="134"/>
    </location>
</feature>
<proteinExistence type="predicted"/>
<evidence type="ECO:0000313" key="2">
    <source>
        <dbReference type="EMBL" id="KAL0068106.1"/>
    </source>
</evidence>
<dbReference type="EMBL" id="JBBXMP010000020">
    <property type="protein sequence ID" value="KAL0068106.1"/>
    <property type="molecule type" value="Genomic_DNA"/>
</dbReference>
<dbReference type="Proteomes" id="UP001437256">
    <property type="component" value="Unassembled WGS sequence"/>
</dbReference>
<protein>
    <submittedName>
        <fullName evidence="2">Uncharacterized protein</fullName>
    </submittedName>
</protein>